<dbReference type="Proteomes" id="UP000824782">
    <property type="component" value="Unassembled WGS sequence"/>
</dbReference>
<sequence>MKRYSLVSPSCLHTCLGGLGSHSIASAHCWQVISKYLAAPHHQEEAEVKICFPLE</sequence>
<protein>
    <submittedName>
        <fullName evidence="1">Uncharacterized protein</fullName>
    </submittedName>
</protein>
<name>A0AAV7AQM8_ENGPU</name>
<dbReference type="AlphaFoldDB" id="A0AAV7AQM8"/>
<dbReference type="EMBL" id="WNYA01000007">
    <property type="protein sequence ID" value="KAG8561083.1"/>
    <property type="molecule type" value="Genomic_DNA"/>
</dbReference>
<gene>
    <name evidence="1" type="ORF">GDO81_015240</name>
</gene>
<reference evidence="1" key="1">
    <citation type="thesis" date="2020" institute="ProQuest LLC" country="789 East Eisenhower Parkway, Ann Arbor, MI, USA">
        <title>Comparative Genomics and Chromosome Evolution.</title>
        <authorList>
            <person name="Mudd A.B."/>
        </authorList>
    </citation>
    <scope>NUCLEOTIDE SEQUENCE</scope>
    <source>
        <strain evidence="1">237g6f4</strain>
        <tissue evidence="1">Blood</tissue>
    </source>
</reference>
<evidence type="ECO:0000313" key="1">
    <source>
        <dbReference type="EMBL" id="KAG8561083.1"/>
    </source>
</evidence>
<comment type="caution">
    <text evidence="1">The sequence shown here is derived from an EMBL/GenBank/DDBJ whole genome shotgun (WGS) entry which is preliminary data.</text>
</comment>
<accession>A0AAV7AQM8</accession>
<proteinExistence type="predicted"/>
<organism evidence="1 2">
    <name type="scientific">Engystomops pustulosus</name>
    <name type="common">Tungara frog</name>
    <name type="synonym">Physalaemus pustulosus</name>
    <dbReference type="NCBI Taxonomy" id="76066"/>
    <lineage>
        <taxon>Eukaryota</taxon>
        <taxon>Metazoa</taxon>
        <taxon>Chordata</taxon>
        <taxon>Craniata</taxon>
        <taxon>Vertebrata</taxon>
        <taxon>Euteleostomi</taxon>
        <taxon>Amphibia</taxon>
        <taxon>Batrachia</taxon>
        <taxon>Anura</taxon>
        <taxon>Neobatrachia</taxon>
        <taxon>Hyloidea</taxon>
        <taxon>Leptodactylidae</taxon>
        <taxon>Leiuperinae</taxon>
        <taxon>Engystomops</taxon>
    </lineage>
</organism>
<evidence type="ECO:0000313" key="2">
    <source>
        <dbReference type="Proteomes" id="UP000824782"/>
    </source>
</evidence>
<keyword evidence="2" id="KW-1185">Reference proteome</keyword>